<dbReference type="EnsemblMetazoa" id="MESCA009675-RA">
    <property type="protein sequence ID" value="MESCA009675-PA"/>
    <property type="gene ID" value="MESCA009675"/>
</dbReference>
<protein>
    <recommendedName>
        <fullName evidence="12">Mitochondrial carrier protein</fullName>
    </recommendedName>
</protein>
<dbReference type="PROSITE" id="PS51257">
    <property type="entry name" value="PROKAR_LIPOPROTEIN"/>
    <property type="match status" value="1"/>
</dbReference>
<accession>T1H0J6</accession>
<evidence type="ECO:0000256" key="3">
    <source>
        <dbReference type="ARBA" id="ARBA00022448"/>
    </source>
</evidence>
<evidence type="ECO:0000256" key="1">
    <source>
        <dbReference type="ARBA" id="ARBA00004141"/>
    </source>
</evidence>
<dbReference type="SUPFAM" id="SSF103506">
    <property type="entry name" value="Mitochondrial carrier"/>
    <property type="match status" value="1"/>
</dbReference>
<evidence type="ECO:0000256" key="2">
    <source>
        <dbReference type="ARBA" id="ARBA00006375"/>
    </source>
</evidence>
<feature type="repeat" description="Solcar" evidence="7">
    <location>
        <begin position="18"/>
        <end position="104"/>
    </location>
</feature>
<dbReference type="Pfam" id="PF00153">
    <property type="entry name" value="Mito_carr"/>
    <property type="match status" value="2"/>
</dbReference>
<dbReference type="GO" id="GO:0055085">
    <property type="term" value="P:transmembrane transport"/>
    <property type="evidence" value="ECO:0007669"/>
    <property type="project" value="InterPro"/>
</dbReference>
<dbReference type="AlphaFoldDB" id="T1H0J6"/>
<proteinExistence type="inferred from homology"/>
<evidence type="ECO:0000256" key="9">
    <source>
        <dbReference type="SAM" id="Phobius"/>
    </source>
</evidence>
<evidence type="ECO:0000256" key="7">
    <source>
        <dbReference type="PROSITE-ProRule" id="PRU00282"/>
    </source>
</evidence>
<evidence type="ECO:0000256" key="8">
    <source>
        <dbReference type="RuleBase" id="RU000488"/>
    </source>
</evidence>
<evidence type="ECO:0000256" key="6">
    <source>
        <dbReference type="ARBA" id="ARBA00023136"/>
    </source>
</evidence>
<evidence type="ECO:0008006" key="12">
    <source>
        <dbReference type="Google" id="ProtNLM"/>
    </source>
</evidence>
<dbReference type="OMA" id="XYSNIFH"/>
<sequence>MYEQLRDVTRNMTYFRDHKNVSTFLCGTIAGCTATAITMPVDVIKTRLISQDPQKGYSSASKAIFTIIEEEGVRGCYRGLLSSILQIGPMMGCNFMFYRFFSRTAEGIFKVEHSGQLPSWILLIMGCLAGLLSKSLVYPFDLVQRRLQIEGFENRTVHSSNISCRGIIQCLKTTVEIEGFRGLYKVLLF</sequence>
<keyword evidence="4 7" id="KW-0812">Transmembrane</keyword>
<reference evidence="11" key="1">
    <citation type="submission" date="2013-02" db="EMBL/GenBank/DDBJ databases">
        <authorList>
            <person name="Hughes D."/>
        </authorList>
    </citation>
    <scope>NUCLEOTIDE SEQUENCE</scope>
    <source>
        <strain>Durham</strain>
        <strain evidence="11">NC isolate 2 -- Noor lab</strain>
    </source>
</reference>
<keyword evidence="3 8" id="KW-0813">Transport</keyword>
<evidence type="ECO:0000313" key="11">
    <source>
        <dbReference type="Proteomes" id="UP000015102"/>
    </source>
</evidence>
<keyword evidence="5" id="KW-0677">Repeat</keyword>
<dbReference type="InterPro" id="IPR018108">
    <property type="entry name" value="MCP_transmembrane"/>
</dbReference>
<dbReference type="PANTHER" id="PTHR24089">
    <property type="entry name" value="SOLUTE CARRIER FAMILY 25"/>
    <property type="match status" value="1"/>
</dbReference>
<dbReference type="GO" id="GO:0016020">
    <property type="term" value="C:membrane"/>
    <property type="evidence" value="ECO:0007669"/>
    <property type="project" value="UniProtKB-SubCell"/>
</dbReference>
<feature type="transmembrane region" description="Helical" evidence="9">
    <location>
        <begin position="120"/>
        <end position="140"/>
    </location>
</feature>
<dbReference type="PROSITE" id="PS50920">
    <property type="entry name" value="SOLCAR"/>
    <property type="match status" value="2"/>
</dbReference>
<keyword evidence="6 7" id="KW-0472">Membrane</keyword>
<keyword evidence="11" id="KW-1185">Reference proteome</keyword>
<name>T1H0J6_MEGSC</name>
<dbReference type="InterPro" id="IPR002067">
    <property type="entry name" value="MCP"/>
</dbReference>
<feature type="repeat" description="Solcar" evidence="7">
    <location>
        <begin position="118"/>
        <end position="189"/>
    </location>
</feature>
<evidence type="ECO:0000313" key="10">
    <source>
        <dbReference type="EnsemblMetazoa" id="MESCA009675-PA"/>
    </source>
</evidence>
<dbReference type="EMBL" id="CAQQ02372966">
    <property type="status" value="NOT_ANNOTATED_CDS"/>
    <property type="molecule type" value="Genomic_DNA"/>
</dbReference>
<evidence type="ECO:0000256" key="5">
    <source>
        <dbReference type="ARBA" id="ARBA00022737"/>
    </source>
</evidence>
<dbReference type="HOGENOM" id="CLU_015166_10_3_1"/>
<reference evidence="10" key="2">
    <citation type="submission" date="2015-06" db="UniProtKB">
        <authorList>
            <consortium name="EnsemblMetazoa"/>
        </authorList>
    </citation>
    <scope>IDENTIFICATION</scope>
</reference>
<keyword evidence="9" id="KW-1133">Transmembrane helix</keyword>
<dbReference type="PRINTS" id="PR00926">
    <property type="entry name" value="MITOCARRIER"/>
</dbReference>
<organism evidence="10 11">
    <name type="scientific">Megaselia scalaris</name>
    <name type="common">Humpbacked fly</name>
    <name type="synonym">Phora scalaris</name>
    <dbReference type="NCBI Taxonomy" id="36166"/>
    <lineage>
        <taxon>Eukaryota</taxon>
        <taxon>Metazoa</taxon>
        <taxon>Ecdysozoa</taxon>
        <taxon>Arthropoda</taxon>
        <taxon>Hexapoda</taxon>
        <taxon>Insecta</taxon>
        <taxon>Pterygota</taxon>
        <taxon>Neoptera</taxon>
        <taxon>Endopterygota</taxon>
        <taxon>Diptera</taxon>
        <taxon>Brachycera</taxon>
        <taxon>Muscomorpha</taxon>
        <taxon>Platypezoidea</taxon>
        <taxon>Phoridae</taxon>
        <taxon>Megaseliini</taxon>
        <taxon>Megaselia</taxon>
    </lineage>
</organism>
<dbReference type="InterPro" id="IPR023395">
    <property type="entry name" value="MCP_dom_sf"/>
</dbReference>
<dbReference type="Proteomes" id="UP000015102">
    <property type="component" value="Unassembled WGS sequence"/>
</dbReference>
<dbReference type="Gene3D" id="1.50.40.10">
    <property type="entry name" value="Mitochondrial carrier domain"/>
    <property type="match status" value="1"/>
</dbReference>
<evidence type="ECO:0000256" key="4">
    <source>
        <dbReference type="ARBA" id="ARBA00022692"/>
    </source>
</evidence>
<comment type="similarity">
    <text evidence="2 8">Belongs to the mitochondrial carrier (TC 2.A.29) family.</text>
</comment>
<comment type="subcellular location">
    <subcellularLocation>
        <location evidence="1">Membrane</location>
        <topology evidence="1">Multi-pass membrane protein</topology>
    </subcellularLocation>
</comment>
<dbReference type="STRING" id="36166.T1H0J6"/>